<proteinExistence type="predicted"/>
<sequence length="153" mass="16757">MHGQGVFANQNIGRAELISEYKGTRVSWQDVVQGASRYGKTPGHTFLLDTGDGTVIDGARGGSTVRWMNHSCEPNCKAYVSDGRVFIYTLRDVKRGEELTIDYGLVVEGPRTDEVRDLIGATAARPTAAAPCSLPNGFKPPEVRVLKRPPRQR</sequence>
<name>A0ACC6U8E1_9BURK</name>
<keyword evidence="1" id="KW-0808">Transferase</keyword>
<organism evidence="1 2">
    <name type="scientific">Paraburkholderia phymatum</name>
    <dbReference type="NCBI Taxonomy" id="148447"/>
    <lineage>
        <taxon>Bacteria</taxon>
        <taxon>Pseudomonadati</taxon>
        <taxon>Pseudomonadota</taxon>
        <taxon>Betaproteobacteria</taxon>
        <taxon>Burkholderiales</taxon>
        <taxon>Burkholderiaceae</taxon>
        <taxon>Paraburkholderia</taxon>
    </lineage>
</organism>
<reference evidence="1" key="1">
    <citation type="submission" date="2024-07" db="EMBL/GenBank/DDBJ databases">
        <title>A survey of Mimosa microsymbionts across Brazilian biomes reveals a high diversity of Paraburkholderia nodulating endemic species, but also that Cupriavidus is common as a symbiont of widespread species.</title>
        <authorList>
            <person name="Rouws L."/>
            <person name="Barauna A."/>
            <person name="Beukes C."/>
            <person name="Rouws J.R.C."/>
            <person name="De Faria S.M."/>
            <person name="Gross E."/>
            <person name="Bueno Dos Reis Junior F."/>
            <person name="Simon M.F."/>
            <person name="Maluk M."/>
            <person name="Odee D.W."/>
            <person name="Kenicer G."/>
            <person name="Young J.P.W."/>
            <person name="Reis V.M."/>
            <person name="Zilli J."/>
            <person name="James E.K."/>
        </authorList>
    </citation>
    <scope>NUCLEOTIDE SEQUENCE</scope>
    <source>
        <strain evidence="1">EG181B</strain>
    </source>
</reference>
<dbReference type="Proteomes" id="UP001558850">
    <property type="component" value="Unassembled WGS sequence"/>
</dbReference>
<evidence type="ECO:0000313" key="1">
    <source>
        <dbReference type="EMBL" id="MEX3935819.1"/>
    </source>
</evidence>
<keyword evidence="1" id="KW-0489">Methyltransferase</keyword>
<protein>
    <submittedName>
        <fullName evidence="1">SET domain-containing protein</fullName>
        <ecNumber evidence="1">2.1.1.-</ecNumber>
    </submittedName>
</protein>
<gene>
    <name evidence="1" type="ORF">AB4Y32_29180</name>
</gene>
<comment type="caution">
    <text evidence="1">The sequence shown here is derived from an EMBL/GenBank/DDBJ whole genome shotgun (WGS) entry which is preliminary data.</text>
</comment>
<dbReference type="EC" id="2.1.1.-" evidence="1"/>
<evidence type="ECO:0000313" key="2">
    <source>
        <dbReference type="Proteomes" id="UP001558850"/>
    </source>
</evidence>
<accession>A0ACC6U8E1</accession>
<keyword evidence="2" id="KW-1185">Reference proteome</keyword>
<dbReference type="EMBL" id="JBFRCH010000024">
    <property type="protein sequence ID" value="MEX3935819.1"/>
    <property type="molecule type" value="Genomic_DNA"/>
</dbReference>